<accession>A0A382BB88</accession>
<dbReference type="AlphaFoldDB" id="A0A382BB88"/>
<organism evidence="1">
    <name type="scientific">marine metagenome</name>
    <dbReference type="NCBI Taxonomy" id="408172"/>
    <lineage>
        <taxon>unclassified sequences</taxon>
        <taxon>metagenomes</taxon>
        <taxon>ecological metagenomes</taxon>
    </lineage>
</organism>
<proteinExistence type="predicted"/>
<protein>
    <submittedName>
        <fullName evidence="1">Uncharacterized protein</fullName>
    </submittedName>
</protein>
<dbReference type="EMBL" id="UINC01028965">
    <property type="protein sequence ID" value="SVB10899.1"/>
    <property type="molecule type" value="Genomic_DNA"/>
</dbReference>
<name>A0A382BB88_9ZZZZ</name>
<sequence length="76" mass="8367">KGCTGRATGRRDKNLLIEDNPAAYWRSRSQPFAGHNAEQSLSEFPACFTVPAAAYRKDAYGASFTSPDRNLTRTSL</sequence>
<reference evidence="1" key="1">
    <citation type="submission" date="2018-05" db="EMBL/GenBank/DDBJ databases">
        <authorList>
            <person name="Lanie J.A."/>
            <person name="Ng W.-L."/>
            <person name="Kazmierczak K.M."/>
            <person name="Andrzejewski T.M."/>
            <person name="Davidsen T.M."/>
            <person name="Wayne K.J."/>
            <person name="Tettelin H."/>
            <person name="Glass J.I."/>
            <person name="Rusch D."/>
            <person name="Podicherti R."/>
            <person name="Tsui H.-C.T."/>
            <person name="Winkler M.E."/>
        </authorList>
    </citation>
    <scope>NUCLEOTIDE SEQUENCE</scope>
</reference>
<feature type="non-terminal residue" evidence="1">
    <location>
        <position position="1"/>
    </location>
</feature>
<evidence type="ECO:0000313" key="1">
    <source>
        <dbReference type="EMBL" id="SVB10899.1"/>
    </source>
</evidence>
<gene>
    <name evidence="1" type="ORF">METZ01_LOCUS163753</name>
</gene>